<evidence type="ECO:0000256" key="3">
    <source>
        <dbReference type="ARBA" id="ARBA00023065"/>
    </source>
</evidence>
<reference evidence="6 7" key="1">
    <citation type="submission" date="2012-06" db="EMBL/GenBank/DDBJ databases">
        <title>Complete sequence of Thiocystis violascens DSM 198.</title>
        <authorList>
            <consortium name="US DOE Joint Genome Institute"/>
            <person name="Lucas S."/>
            <person name="Han J."/>
            <person name="Lapidus A."/>
            <person name="Cheng J.-F."/>
            <person name="Goodwin L."/>
            <person name="Pitluck S."/>
            <person name="Peters L."/>
            <person name="Ovchinnikova G."/>
            <person name="Teshima H."/>
            <person name="Detter J.C."/>
            <person name="Han C."/>
            <person name="Tapia R."/>
            <person name="Land M."/>
            <person name="Hauser L."/>
            <person name="Kyrpides N."/>
            <person name="Ivanova N."/>
            <person name="Pagani I."/>
            <person name="Vogl K."/>
            <person name="Liu Z."/>
            <person name="Frigaard N.-U."/>
            <person name="Bryant D."/>
            <person name="Woyke T."/>
        </authorList>
    </citation>
    <scope>NUCLEOTIDE SEQUENCE [LARGE SCALE GENOMIC DNA]</scope>
    <source>
        <strain evidence="7">ATCC 17096 / DSM 198 / 6111</strain>
    </source>
</reference>
<dbReference type="Gene3D" id="1.10.287.3240">
    <property type="match status" value="1"/>
</dbReference>
<dbReference type="KEGG" id="tvi:Thivi_1788"/>
<proteinExistence type="inferred from homology"/>
<evidence type="ECO:0000256" key="4">
    <source>
        <dbReference type="HAMAP-Rule" id="MF_00271"/>
    </source>
</evidence>
<dbReference type="GO" id="GO:0046961">
    <property type="term" value="F:proton-transporting ATPase activity, rotational mechanism"/>
    <property type="evidence" value="ECO:0007669"/>
    <property type="project" value="InterPro"/>
</dbReference>
<dbReference type="GO" id="GO:0005524">
    <property type="term" value="F:ATP binding"/>
    <property type="evidence" value="ECO:0007669"/>
    <property type="project" value="UniProtKB-UniRule"/>
</dbReference>
<keyword evidence="3 4" id="KW-0406">Ion transport</keyword>
<dbReference type="Pfam" id="PF01813">
    <property type="entry name" value="ATP-synt_D"/>
    <property type="match status" value="1"/>
</dbReference>
<dbReference type="GO" id="GO:0042777">
    <property type="term" value="P:proton motive force-driven plasma membrane ATP synthesis"/>
    <property type="evidence" value="ECO:0007669"/>
    <property type="project" value="UniProtKB-UniRule"/>
</dbReference>
<dbReference type="HAMAP" id="MF_00271">
    <property type="entry name" value="ATP_synth_D_arch"/>
    <property type="match status" value="1"/>
</dbReference>
<comment type="function">
    <text evidence="4">Produces ATP from ADP in the presence of a proton gradient across the membrane.</text>
</comment>
<dbReference type="RefSeq" id="WP_014778220.1">
    <property type="nucleotide sequence ID" value="NC_018012.1"/>
</dbReference>
<dbReference type="HOGENOM" id="CLU_069688_2_0_6"/>
<accession>I3Y9U2</accession>
<evidence type="ECO:0000313" key="6">
    <source>
        <dbReference type="EMBL" id="AFL73760.1"/>
    </source>
</evidence>
<organism evidence="6 7">
    <name type="scientific">Thiocystis violascens (strain ATCC 17096 / DSM 198 / 6111)</name>
    <name type="common">Chromatium violascens</name>
    <dbReference type="NCBI Taxonomy" id="765911"/>
    <lineage>
        <taxon>Bacteria</taxon>
        <taxon>Pseudomonadati</taxon>
        <taxon>Pseudomonadota</taxon>
        <taxon>Gammaproteobacteria</taxon>
        <taxon>Chromatiales</taxon>
        <taxon>Chromatiaceae</taxon>
        <taxon>Thiocystis</taxon>
    </lineage>
</organism>
<dbReference type="GO" id="GO:0046933">
    <property type="term" value="F:proton-transporting ATP synthase activity, rotational mechanism"/>
    <property type="evidence" value="ECO:0007669"/>
    <property type="project" value="UniProtKB-UniRule"/>
</dbReference>
<dbReference type="STRING" id="765911.Thivi_1788"/>
<keyword evidence="7" id="KW-1185">Reference proteome</keyword>
<name>I3Y9U2_THIV6</name>
<feature type="coiled-coil region" evidence="5">
    <location>
        <begin position="137"/>
        <end position="171"/>
    </location>
</feature>
<keyword evidence="5" id="KW-0175">Coiled coil</keyword>
<evidence type="ECO:0000256" key="2">
    <source>
        <dbReference type="ARBA" id="ARBA00022448"/>
    </source>
</evidence>
<evidence type="ECO:0000256" key="5">
    <source>
        <dbReference type="SAM" id="Coils"/>
    </source>
</evidence>
<gene>
    <name evidence="4" type="primary">atpD</name>
    <name evidence="6" type="ordered locus">Thivi_1788</name>
</gene>
<keyword evidence="2 4" id="KW-0813">Transport</keyword>
<sequence>MAQQLIKVPPTKNTLLKLKKQTKFLEEGHDLLERKRELLTRLVYERIGEYRQLRETAEQALAKAYGCLSITHLRMGSRGIHQAALGAEPALEVDILPRRALGVEYPAVTSERVPLKPVGLLGTDVSFDATRDHLANAAVLLARLAEVEIALHRLLEEQRKAQKRVNALKYNIIPLYRRTIHFIQSSLEEEERNTLFQVKLLRQRADNKDATAAA</sequence>
<dbReference type="InterPro" id="IPR002699">
    <property type="entry name" value="V_ATPase_D"/>
</dbReference>
<dbReference type="eggNOG" id="COG1394">
    <property type="taxonomic scope" value="Bacteria"/>
</dbReference>
<keyword evidence="4" id="KW-0066">ATP synthesis</keyword>
<dbReference type="PANTHER" id="PTHR11671">
    <property type="entry name" value="V-TYPE ATP SYNTHASE SUBUNIT D"/>
    <property type="match status" value="1"/>
</dbReference>
<comment type="similarity">
    <text evidence="1 4">Belongs to the V-ATPase D subunit family.</text>
</comment>
<protein>
    <recommendedName>
        <fullName evidence="4">V-type ATP synthase subunit D</fullName>
    </recommendedName>
    <alternativeName>
        <fullName evidence="4">V-ATPase subunit D</fullName>
    </alternativeName>
</protein>
<dbReference type="AlphaFoldDB" id="I3Y9U2"/>
<dbReference type="NCBIfam" id="TIGR00309">
    <property type="entry name" value="V_ATPase_subD"/>
    <property type="match status" value="1"/>
</dbReference>
<dbReference type="OrthoDB" id="9781718at2"/>
<keyword evidence="4" id="KW-0375">Hydrogen ion transport</keyword>
<dbReference type="Proteomes" id="UP000006062">
    <property type="component" value="Chromosome"/>
</dbReference>
<evidence type="ECO:0000256" key="1">
    <source>
        <dbReference type="ARBA" id="ARBA00005850"/>
    </source>
</evidence>
<dbReference type="EMBL" id="CP003154">
    <property type="protein sequence ID" value="AFL73760.1"/>
    <property type="molecule type" value="Genomic_DNA"/>
</dbReference>
<evidence type="ECO:0000313" key="7">
    <source>
        <dbReference type="Proteomes" id="UP000006062"/>
    </source>
</evidence>